<dbReference type="EMBL" id="BMAO01031642">
    <property type="protein sequence ID" value="GFQ76726.1"/>
    <property type="molecule type" value="Genomic_DNA"/>
</dbReference>
<dbReference type="OrthoDB" id="6433967at2759"/>
<name>A0A8X6KLB9_TRICU</name>
<proteinExistence type="predicted"/>
<gene>
    <name evidence="1" type="primary">Tf2-6_117</name>
    <name evidence="1" type="ORF">TNCT_493761</name>
</gene>
<keyword evidence="2" id="KW-1185">Reference proteome</keyword>
<protein>
    <submittedName>
        <fullName evidence="1">Transposon Tf2-6 polyprotein</fullName>
    </submittedName>
</protein>
<evidence type="ECO:0000313" key="2">
    <source>
        <dbReference type="Proteomes" id="UP000887116"/>
    </source>
</evidence>
<sequence length="122" mass="13403">MADVSQPILGADFLERFGILIDVKKIRRIIDGSFPSKSRCTIVCEPPLRLTLLSCDDKYRNLLSKFQKIAAPGLKRPSGNSPVTQCILTKGPPVASKARRLSPGKIRSHQKGVFVSDCSGYM</sequence>
<accession>A0A8X6KLB9</accession>
<comment type="caution">
    <text evidence="1">The sequence shown here is derived from an EMBL/GenBank/DDBJ whole genome shotgun (WGS) entry which is preliminary data.</text>
</comment>
<reference evidence="1" key="1">
    <citation type="submission" date="2020-07" db="EMBL/GenBank/DDBJ databases">
        <title>Multicomponent nature underlies the extraordinary mechanical properties of spider dragline silk.</title>
        <authorList>
            <person name="Kono N."/>
            <person name="Nakamura H."/>
            <person name="Mori M."/>
            <person name="Yoshida Y."/>
            <person name="Ohtoshi R."/>
            <person name="Malay A.D."/>
            <person name="Moran D.A.P."/>
            <person name="Tomita M."/>
            <person name="Numata K."/>
            <person name="Arakawa K."/>
        </authorList>
    </citation>
    <scope>NUCLEOTIDE SEQUENCE</scope>
</reference>
<evidence type="ECO:0000313" key="1">
    <source>
        <dbReference type="EMBL" id="GFQ76726.1"/>
    </source>
</evidence>
<dbReference type="AlphaFoldDB" id="A0A8X6KLB9"/>
<dbReference type="Proteomes" id="UP000887116">
    <property type="component" value="Unassembled WGS sequence"/>
</dbReference>
<organism evidence="1 2">
    <name type="scientific">Trichonephila clavata</name>
    <name type="common">Joro spider</name>
    <name type="synonym">Nephila clavata</name>
    <dbReference type="NCBI Taxonomy" id="2740835"/>
    <lineage>
        <taxon>Eukaryota</taxon>
        <taxon>Metazoa</taxon>
        <taxon>Ecdysozoa</taxon>
        <taxon>Arthropoda</taxon>
        <taxon>Chelicerata</taxon>
        <taxon>Arachnida</taxon>
        <taxon>Araneae</taxon>
        <taxon>Araneomorphae</taxon>
        <taxon>Entelegynae</taxon>
        <taxon>Araneoidea</taxon>
        <taxon>Nephilidae</taxon>
        <taxon>Trichonephila</taxon>
    </lineage>
</organism>